<accession>A0A6P3YAF5</accession>
<feature type="domain" description="AMP-binding enzyme C-terminal" evidence="6">
    <location>
        <begin position="450"/>
        <end position="526"/>
    </location>
</feature>
<dbReference type="InterPro" id="IPR045851">
    <property type="entry name" value="AMP-bd_C_sf"/>
</dbReference>
<keyword evidence="4" id="KW-0576">Peroxisome</keyword>
<dbReference type="PANTHER" id="PTHR24096:SF149">
    <property type="entry name" value="AMP-BINDING DOMAIN-CONTAINING PROTEIN-RELATED"/>
    <property type="match status" value="1"/>
</dbReference>
<evidence type="ECO:0000259" key="6">
    <source>
        <dbReference type="Pfam" id="PF13193"/>
    </source>
</evidence>
<evidence type="ECO:0000256" key="3">
    <source>
        <dbReference type="ARBA" id="ARBA00022598"/>
    </source>
</evidence>
<dbReference type="RefSeq" id="XP_014487959.1">
    <property type="nucleotide sequence ID" value="XM_014632473.1"/>
</dbReference>
<dbReference type="InterPro" id="IPR000873">
    <property type="entry name" value="AMP-dep_synth/lig_dom"/>
</dbReference>
<dbReference type="Proteomes" id="UP000515204">
    <property type="component" value="Unplaced"/>
</dbReference>
<evidence type="ECO:0000256" key="4">
    <source>
        <dbReference type="ARBA" id="ARBA00023140"/>
    </source>
</evidence>
<evidence type="ECO:0000313" key="9">
    <source>
        <dbReference type="RefSeq" id="XP_014487960.1"/>
    </source>
</evidence>
<evidence type="ECO:0000313" key="7">
    <source>
        <dbReference type="Proteomes" id="UP000515204"/>
    </source>
</evidence>
<dbReference type="PROSITE" id="PS00455">
    <property type="entry name" value="AMP_BINDING"/>
    <property type="match status" value="1"/>
</dbReference>
<dbReference type="InterPro" id="IPR042099">
    <property type="entry name" value="ANL_N_sf"/>
</dbReference>
<dbReference type="OrthoDB" id="10253869at2759"/>
<dbReference type="KEGG" id="dqu:106751563"/>
<dbReference type="InterPro" id="IPR025110">
    <property type="entry name" value="AMP-bd_C"/>
</dbReference>
<keyword evidence="7" id="KW-1185">Reference proteome</keyword>
<dbReference type="RefSeq" id="XP_014487960.1">
    <property type="nucleotide sequence ID" value="XM_014632474.1"/>
</dbReference>
<name>A0A6P3YAF5_DINQU</name>
<proteinExistence type="inferred from homology"/>
<evidence type="ECO:0000313" key="8">
    <source>
        <dbReference type="RefSeq" id="XP_014487959.1"/>
    </source>
</evidence>
<dbReference type="AlphaFoldDB" id="A0A6P3YAF5"/>
<dbReference type="Pfam" id="PF13193">
    <property type="entry name" value="AMP-binding_C"/>
    <property type="match status" value="1"/>
</dbReference>
<dbReference type="GO" id="GO:0016405">
    <property type="term" value="F:CoA-ligase activity"/>
    <property type="evidence" value="ECO:0007669"/>
    <property type="project" value="TreeGrafter"/>
</dbReference>
<gene>
    <name evidence="8 9" type="primary">LOC106751563</name>
</gene>
<dbReference type="FunFam" id="3.30.300.30:FF:000008">
    <property type="entry name" value="2,3-dihydroxybenzoate-AMP ligase"/>
    <property type="match status" value="1"/>
</dbReference>
<sequence>MDADKPKNEQPLFEVENNVYKGPTSPYSGTYKSIGEMVWKKINGFSDKIAQFDARTKETVTYKELQKKIAKCALWLQEQGIKPDDVVSVCTHNHVNALVPCLAATYVNAIFNPWDEEMNLPTALHVLQLTTPKIIFCNENSTNVVLQAIHETKCSPKVVVFGSHPKTISFASILSGYSDAQAAHFRYVENDNMKKAVCILHSSGTTGMPKGVEMSNYAMLSMNADSVIDLNEMVSLWFSSLYWISGTILSLKAISQGAKIIIYPEFDEEMTCILIEKYKVTWLFIGTSMTNRLIKAGYVKNYSLLSLKMIFCGGAILHQETQRDLKHILPHVEILQGYGMTEIGGIATCQNSYHKAGSCGIPVLNVQLKIADSNSGKALGPNQMGEAWLKSNNIMNGYYRNPEATRSTIDEEGWLHSGDLCYIDEDGELFVIDRLKDLIKYRGHQISPAEVETVLLTHPAILEVAVVAVPHPTDDEHPIAYATKKPGAEVTEKEIINFVANNMMDHFKLRAGVVFLDTFPYTGSGKIAKKELKAMAKKLAVQ</sequence>
<comment type="similarity">
    <text evidence="2">Belongs to the ATP-dependent AMP-binding enzyme family.</text>
</comment>
<comment type="subcellular location">
    <subcellularLocation>
        <location evidence="1">Peroxisome</location>
    </subcellularLocation>
</comment>
<dbReference type="FunFam" id="3.40.50.12780:FF:000025">
    <property type="entry name" value="luciferin 4-monooxygenase"/>
    <property type="match status" value="1"/>
</dbReference>
<dbReference type="Gene3D" id="3.40.50.12780">
    <property type="entry name" value="N-terminal domain of ligase-like"/>
    <property type="match status" value="1"/>
</dbReference>
<dbReference type="SUPFAM" id="SSF56801">
    <property type="entry name" value="Acetyl-CoA synthetase-like"/>
    <property type="match status" value="1"/>
</dbReference>
<protein>
    <submittedName>
        <fullName evidence="8 9">4-coumarate--CoA ligase 1-like</fullName>
    </submittedName>
</protein>
<feature type="domain" description="AMP-dependent synthetase/ligase" evidence="5">
    <location>
        <begin position="40"/>
        <end position="399"/>
    </location>
</feature>
<dbReference type="GeneID" id="106751563"/>
<dbReference type="Gene3D" id="3.30.300.30">
    <property type="match status" value="1"/>
</dbReference>
<organism evidence="7 9">
    <name type="scientific">Dinoponera quadriceps</name>
    <name type="common">South American ant</name>
    <dbReference type="NCBI Taxonomy" id="609295"/>
    <lineage>
        <taxon>Eukaryota</taxon>
        <taxon>Metazoa</taxon>
        <taxon>Ecdysozoa</taxon>
        <taxon>Arthropoda</taxon>
        <taxon>Hexapoda</taxon>
        <taxon>Insecta</taxon>
        <taxon>Pterygota</taxon>
        <taxon>Neoptera</taxon>
        <taxon>Endopterygota</taxon>
        <taxon>Hymenoptera</taxon>
        <taxon>Apocrita</taxon>
        <taxon>Aculeata</taxon>
        <taxon>Formicoidea</taxon>
        <taxon>Formicidae</taxon>
        <taxon>Ponerinae</taxon>
        <taxon>Ponerini</taxon>
        <taxon>Dinoponera</taxon>
    </lineage>
</organism>
<dbReference type="Pfam" id="PF00501">
    <property type="entry name" value="AMP-binding"/>
    <property type="match status" value="1"/>
</dbReference>
<reference evidence="8 9" key="1">
    <citation type="submission" date="2025-04" db="UniProtKB">
        <authorList>
            <consortium name="RefSeq"/>
        </authorList>
    </citation>
    <scope>IDENTIFICATION</scope>
</reference>
<dbReference type="PANTHER" id="PTHR24096">
    <property type="entry name" value="LONG-CHAIN-FATTY-ACID--COA LIGASE"/>
    <property type="match status" value="1"/>
</dbReference>
<evidence type="ECO:0000256" key="1">
    <source>
        <dbReference type="ARBA" id="ARBA00004275"/>
    </source>
</evidence>
<dbReference type="GO" id="GO:0005777">
    <property type="term" value="C:peroxisome"/>
    <property type="evidence" value="ECO:0007669"/>
    <property type="project" value="UniProtKB-SubCell"/>
</dbReference>
<dbReference type="InterPro" id="IPR020845">
    <property type="entry name" value="AMP-binding_CS"/>
</dbReference>
<keyword evidence="3" id="KW-0436">Ligase</keyword>
<evidence type="ECO:0000259" key="5">
    <source>
        <dbReference type="Pfam" id="PF00501"/>
    </source>
</evidence>
<evidence type="ECO:0000256" key="2">
    <source>
        <dbReference type="ARBA" id="ARBA00006432"/>
    </source>
</evidence>